<dbReference type="Proteomes" id="UP001139179">
    <property type="component" value="Unassembled WGS sequence"/>
</dbReference>
<dbReference type="Pfam" id="PF03480">
    <property type="entry name" value="DctP"/>
    <property type="match status" value="1"/>
</dbReference>
<dbReference type="PROSITE" id="PS51257">
    <property type="entry name" value="PROKAR_LIPOPROTEIN"/>
    <property type="match status" value="1"/>
</dbReference>
<dbReference type="InterPro" id="IPR004682">
    <property type="entry name" value="TRAP_DctP"/>
</dbReference>
<dbReference type="Gene3D" id="3.40.190.170">
    <property type="entry name" value="Bacterial extracellular solute-binding protein, family 7"/>
    <property type="match status" value="1"/>
</dbReference>
<feature type="region of interest" description="Disordered" evidence="2">
    <location>
        <begin position="25"/>
        <end position="51"/>
    </location>
</feature>
<sequence>MKKRLLLLLLAVGLVLVVAACGSANETNEPAPEAGEENEAQSGEGEEETAGNGEQMILRYGELNPDDHPITEGAYEFARLVEEATDGRIKIEIFSASALGSEREQLQSVQAGGLDFFRPNSSALTDFGADPMGVLALPFIFENREHQWNALNGPAGEEILQSVEEFIGGMKGLTYYDDGARHIFTSGNPVETVEDMSGLKIRVPENAIFMDMISAFNADPTPLNYAELYSAIQTGVVDGAENTIAGYLTNSFYEVAENFSLTSHVASPGVVVISEMTWNKLSAEDQEIIQEAAVQSSEFVRSETEKFEEEALAELEELGANIIQLDDLSSWQAEVSDLYETYGGDFADLIEAIQTAE</sequence>
<feature type="signal peptide" evidence="3">
    <location>
        <begin position="1"/>
        <end position="24"/>
    </location>
</feature>
<proteinExistence type="predicted"/>
<dbReference type="InterPro" id="IPR038404">
    <property type="entry name" value="TRAP_DctP_sf"/>
</dbReference>
<dbReference type="GO" id="GO:0030288">
    <property type="term" value="C:outer membrane-bounded periplasmic space"/>
    <property type="evidence" value="ECO:0007669"/>
    <property type="project" value="InterPro"/>
</dbReference>
<organism evidence="4 5">
    <name type="scientific">Halalkalibacter oceani</name>
    <dbReference type="NCBI Taxonomy" id="1653776"/>
    <lineage>
        <taxon>Bacteria</taxon>
        <taxon>Bacillati</taxon>
        <taxon>Bacillota</taxon>
        <taxon>Bacilli</taxon>
        <taxon>Bacillales</taxon>
        <taxon>Bacillaceae</taxon>
        <taxon>Halalkalibacter</taxon>
    </lineage>
</organism>
<dbReference type="RefSeq" id="WP_251224755.1">
    <property type="nucleotide sequence ID" value="NZ_JAMBOL010000028.1"/>
</dbReference>
<dbReference type="NCBIfam" id="NF037995">
    <property type="entry name" value="TRAP_S1"/>
    <property type="match status" value="1"/>
</dbReference>
<dbReference type="EMBL" id="JAMBOL010000028">
    <property type="protein sequence ID" value="MCM3716075.1"/>
    <property type="molecule type" value="Genomic_DNA"/>
</dbReference>
<accession>A0A9X2IQA6</accession>
<keyword evidence="5" id="KW-1185">Reference proteome</keyword>
<dbReference type="GO" id="GO:0030246">
    <property type="term" value="F:carbohydrate binding"/>
    <property type="evidence" value="ECO:0007669"/>
    <property type="project" value="TreeGrafter"/>
</dbReference>
<name>A0A9X2IQA6_9BACI</name>
<dbReference type="NCBIfam" id="TIGR00787">
    <property type="entry name" value="dctP"/>
    <property type="match status" value="1"/>
</dbReference>
<evidence type="ECO:0000256" key="1">
    <source>
        <dbReference type="ARBA" id="ARBA00022729"/>
    </source>
</evidence>
<feature type="compositionally biased region" description="Acidic residues" evidence="2">
    <location>
        <begin position="34"/>
        <end position="49"/>
    </location>
</feature>
<gene>
    <name evidence="4" type="ORF">M3202_18665</name>
</gene>
<evidence type="ECO:0000313" key="4">
    <source>
        <dbReference type="EMBL" id="MCM3716075.1"/>
    </source>
</evidence>
<reference evidence="4" key="1">
    <citation type="submission" date="2022-05" db="EMBL/GenBank/DDBJ databases">
        <title>Comparative Genomics of Spacecraft Associated Microbes.</title>
        <authorList>
            <person name="Tran M.T."/>
            <person name="Wright A."/>
            <person name="Seuylemezian A."/>
            <person name="Eisen J."/>
            <person name="Coil D."/>
        </authorList>
    </citation>
    <scope>NUCLEOTIDE SEQUENCE</scope>
    <source>
        <strain evidence="4">214.1.1</strain>
    </source>
</reference>
<dbReference type="InterPro" id="IPR018389">
    <property type="entry name" value="DctP_fam"/>
</dbReference>
<comment type="caution">
    <text evidence="4">The sequence shown here is derived from an EMBL/GenBank/DDBJ whole genome shotgun (WGS) entry which is preliminary data.</text>
</comment>
<dbReference type="PANTHER" id="PTHR33376:SF2">
    <property type="entry name" value="DICARBOXYLATE-BINDING PERIPLASMIC PROTEIN"/>
    <property type="match status" value="1"/>
</dbReference>
<evidence type="ECO:0000256" key="3">
    <source>
        <dbReference type="SAM" id="SignalP"/>
    </source>
</evidence>
<evidence type="ECO:0000313" key="5">
    <source>
        <dbReference type="Proteomes" id="UP001139179"/>
    </source>
</evidence>
<dbReference type="AlphaFoldDB" id="A0A9X2IQA6"/>
<evidence type="ECO:0000256" key="2">
    <source>
        <dbReference type="SAM" id="MobiDB-lite"/>
    </source>
</evidence>
<keyword evidence="1 3" id="KW-0732">Signal</keyword>
<dbReference type="PIRSF" id="PIRSF006470">
    <property type="entry name" value="DctB"/>
    <property type="match status" value="1"/>
</dbReference>
<dbReference type="GO" id="GO:0055085">
    <property type="term" value="P:transmembrane transport"/>
    <property type="evidence" value="ECO:0007669"/>
    <property type="project" value="InterPro"/>
</dbReference>
<feature type="chain" id="PRO_5040766118" evidence="3">
    <location>
        <begin position="25"/>
        <end position="357"/>
    </location>
</feature>
<protein>
    <submittedName>
        <fullName evidence="4">TRAP transporter substrate-binding protein</fullName>
    </submittedName>
</protein>
<dbReference type="PANTHER" id="PTHR33376">
    <property type="match status" value="1"/>
</dbReference>
<dbReference type="CDD" id="cd13671">
    <property type="entry name" value="PBP2_TRAP_SBP_like_3"/>
    <property type="match status" value="1"/>
</dbReference>